<feature type="compositionally biased region" description="Basic residues" evidence="7">
    <location>
        <begin position="675"/>
        <end position="694"/>
    </location>
</feature>
<dbReference type="InterPro" id="IPR036721">
    <property type="entry name" value="RCK_C_sf"/>
</dbReference>
<evidence type="ECO:0000256" key="4">
    <source>
        <dbReference type="ARBA" id="ARBA00022737"/>
    </source>
</evidence>
<dbReference type="InterPro" id="IPR051679">
    <property type="entry name" value="DASS-Related_Transporters"/>
</dbReference>
<accession>A0A7R9Y419</accession>
<dbReference type="Pfam" id="PF03600">
    <property type="entry name" value="CitMHS"/>
    <property type="match status" value="1"/>
</dbReference>
<dbReference type="PROSITE" id="PS51202">
    <property type="entry name" value="RCK_C"/>
    <property type="match status" value="1"/>
</dbReference>
<dbReference type="AlphaFoldDB" id="A0A7R9Y419"/>
<feature type="compositionally biased region" description="Basic and acidic residues" evidence="7">
    <location>
        <begin position="536"/>
        <end position="551"/>
    </location>
</feature>
<name>A0A7R9Y419_MICPS</name>
<evidence type="ECO:0000256" key="2">
    <source>
        <dbReference type="ARBA" id="ARBA00022448"/>
    </source>
</evidence>
<evidence type="ECO:0000256" key="7">
    <source>
        <dbReference type="SAM" id="MobiDB-lite"/>
    </source>
</evidence>
<evidence type="ECO:0000313" key="10">
    <source>
        <dbReference type="EMBL" id="CAD8242397.1"/>
    </source>
</evidence>
<feature type="compositionally biased region" description="Basic residues" evidence="7">
    <location>
        <begin position="718"/>
        <end position="727"/>
    </location>
</feature>
<sequence>MGEVWEGWFTVCVVFVAFGCLLWDVVAPDHVMMGALAVLMVSNVVSVAEGLSGFANEGLLTVAVLFVVAAGISATGGLDWYMGKLLGRPRTIAGAQLRLMVPIAVVSAFLNNTPVVAVMIPIVQRWAENIRLPKEQVMMPLSFASILGGTCTLIGTSTNLVVLGMLNEWKGADGTSTRTYKMGLFDLGLYGVPVALSGMCYVLLASRRLLPGGAAARRSGGGAGGAGAGAGGKCGAAGGRGEDLIVGARLQAWSAAVGRTVAGSGLRGLPGLYLVSVKRDETLMRAVGPEFVLAQGDVLYFTGLVESLGRVCAEYGLMAMTSEHDSDDDDDGFDDDDEYFGDGGDDGDDESMESGSESASEEEEEEEPDAKRGKTGVPGAFGRTGIKPAPLSEKKAKKDAKPKRKPTVGPSDASDDDEDFEDLRAASAIKKKKDDAREAKAAAKAKAKEAAAAAKSKNKKGGGKKGGKKGGVHDDTYDDDTDSSEDDGGRGLEGDDPLGTLSSKARRGKDNAGFVEMDAEYERGSDSDSGSDGGSDDSKTDVDDLSDGEKAELMAMGKKMINKKQRDRIIDDAYNKYARDSDEDLPEWFLEDERKYMRPPPVYDEKDLEEAKEKLAAVDNRSIKKVAEAKFRKKKRAETKMQQARKRASTIMEQDDVPDVSKAREIEKIYAKARTAARGKRREIKHVVARKVHKGNAGGPSVDKRMLSDRRGMLKAKGGVKKGKGGRGGRGGRGGGGGKGRGGGGGRGKKGFK</sequence>
<evidence type="ECO:0000256" key="6">
    <source>
        <dbReference type="ARBA" id="ARBA00023136"/>
    </source>
</evidence>
<feature type="compositionally biased region" description="Acidic residues" evidence="7">
    <location>
        <begin position="476"/>
        <end position="486"/>
    </location>
</feature>
<dbReference type="GO" id="GO:0006364">
    <property type="term" value="P:rRNA processing"/>
    <property type="evidence" value="ECO:0007669"/>
    <property type="project" value="InterPro"/>
</dbReference>
<feature type="transmembrane region" description="Helical" evidence="8">
    <location>
        <begin position="143"/>
        <end position="166"/>
    </location>
</feature>
<dbReference type="PANTHER" id="PTHR43652">
    <property type="entry name" value="BASIC AMINO ACID ANTIPORTER YFCC-RELATED"/>
    <property type="match status" value="1"/>
</dbReference>
<feature type="compositionally biased region" description="Acidic residues" evidence="7">
    <location>
        <begin position="359"/>
        <end position="368"/>
    </location>
</feature>
<evidence type="ECO:0000256" key="5">
    <source>
        <dbReference type="ARBA" id="ARBA00022989"/>
    </source>
</evidence>
<feature type="region of interest" description="Disordered" evidence="7">
    <location>
        <begin position="323"/>
        <end position="551"/>
    </location>
</feature>
<feature type="compositionally biased region" description="Basic residues" evidence="7">
    <location>
        <begin position="395"/>
        <end position="406"/>
    </location>
</feature>
<dbReference type="GO" id="GO:0006813">
    <property type="term" value="P:potassium ion transport"/>
    <property type="evidence" value="ECO:0007669"/>
    <property type="project" value="InterPro"/>
</dbReference>
<gene>
    <name evidence="10" type="ORF">MPUS1402_LOCUS8218</name>
</gene>
<organism evidence="10">
    <name type="scientific">Micromonas pusilla</name>
    <name type="common">Picoplanktonic green alga</name>
    <name type="synonym">Chromulina pusilla</name>
    <dbReference type="NCBI Taxonomy" id="38833"/>
    <lineage>
        <taxon>Eukaryota</taxon>
        <taxon>Viridiplantae</taxon>
        <taxon>Chlorophyta</taxon>
        <taxon>Mamiellophyceae</taxon>
        <taxon>Mamiellales</taxon>
        <taxon>Mamiellaceae</taxon>
        <taxon>Micromonas</taxon>
    </lineage>
</organism>
<feature type="region of interest" description="Disordered" evidence="7">
    <location>
        <begin position="675"/>
        <end position="753"/>
    </location>
</feature>
<keyword evidence="3 8" id="KW-0812">Transmembrane</keyword>
<dbReference type="InterPro" id="IPR006037">
    <property type="entry name" value="RCK_C"/>
</dbReference>
<dbReference type="EMBL" id="HBDY01010899">
    <property type="protein sequence ID" value="CAD8242397.1"/>
    <property type="molecule type" value="Transcribed_RNA"/>
</dbReference>
<feature type="transmembrane region" description="Helical" evidence="8">
    <location>
        <begin position="33"/>
        <end position="52"/>
    </location>
</feature>
<feature type="compositionally biased region" description="Acidic residues" evidence="7">
    <location>
        <begin position="325"/>
        <end position="352"/>
    </location>
</feature>
<evidence type="ECO:0000256" key="3">
    <source>
        <dbReference type="ARBA" id="ARBA00022692"/>
    </source>
</evidence>
<feature type="transmembrane region" description="Helical" evidence="8">
    <location>
        <begin position="6"/>
        <end position="26"/>
    </location>
</feature>
<dbReference type="PANTHER" id="PTHR43652:SF2">
    <property type="entry name" value="BASIC AMINO ACID ANTIPORTER YFCC-RELATED"/>
    <property type="match status" value="1"/>
</dbReference>
<dbReference type="GO" id="GO:0008324">
    <property type="term" value="F:monoatomic cation transmembrane transporter activity"/>
    <property type="evidence" value="ECO:0007669"/>
    <property type="project" value="InterPro"/>
</dbReference>
<feature type="compositionally biased region" description="Basic residues" evidence="7">
    <location>
        <begin position="634"/>
        <end position="648"/>
    </location>
</feature>
<dbReference type="GO" id="GO:0008168">
    <property type="term" value="F:methyltransferase activity"/>
    <property type="evidence" value="ECO:0007669"/>
    <property type="project" value="InterPro"/>
</dbReference>
<evidence type="ECO:0000259" key="9">
    <source>
        <dbReference type="PROSITE" id="PS51202"/>
    </source>
</evidence>
<keyword evidence="4" id="KW-0677">Repeat</keyword>
<evidence type="ECO:0000256" key="8">
    <source>
        <dbReference type="SAM" id="Phobius"/>
    </source>
</evidence>
<feature type="domain" description="RCK C-terminal" evidence="9">
    <location>
        <begin position="233"/>
        <end position="317"/>
    </location>
</feature>
<feature type="compositionally biased region" description="Gly residues" evidence="7">
    <location>
        <begin position="728"/>
        <end position="746"/>
    </location>
</feature>
<comment type="subcellular location">
    <subcellularLocation>
        <location evidence="1">Membrane</location>
        <topology evidence="1">Multi-pass membrane protein</topology>
    </subcellularLocation>
</comment>
<keyword evidence="2" id="KW-0813">Transport</keyword>
<dbReference type="InterPro" id="IPR004680">
    <property type="entry name" value="Cit_transptr-like_dom"/>
</dbReference>
<feature type="compositionally biased region" description="Basic residues" evidence="7">
    <location>
        <begin position="456"/>
        <end position="470"/>
    </location>
</feature>
<dbReference type="GO" id="GO:0005634">
    <property type="term" value="C:nucleus"/>
    <property type="evidence" value="ECO:0007669"/>
    <property type="project" value="InterPro"/>
</dbReference>
<dbReference type="Gene3D" id="3.30.70.1450">
    <property type="entry name" value="Regulator of K+ conductance, C-terminal domain"/>
    <property type="match status" value="1"/>
</dbReference>
<evidence type="ECO:0000256" key="1">
    <source>
        <dbReference type="ARBA" id="ARBA00004141"/>
    </source>
</evidence>
<dbReference type="Pfam" id="PF02080">
    <property type="entry name" value="TrkA_C"/>
    <property type="match status" value="1"/>
</dbReference>
<keyword evidence="5 8" id="KW-1133">Transmembrane helix</keyword>
<dbReference type="SUPFAM" id="SSF116726">
    <property type="entry name" value="TrkA C-terminal domain-like"/>
    <property type="match status" value="1"/>
</dbReference>
<feature type="transmembrane region" description="Helical" evidence="8">
    <location>
        <begin position="187"/>
        <end position="204"/>
    </location>
</feature>
<proteinExistence type="predicted"/>
<feature type="compositionally biased region" description="Basic and acidic residues" evidence="7">
    <location>
        <begin position="432"/>
        <end position="449"/>
    </location>
</feature>
<reference evidence="10" key="1">
    <citation type="submission" date="2021-01" db="EMBL/GenBank/DDBJ databases">
        <authorList>
            <person name="Corre E."/>
            <person name="Pelletier E."/>
            <person name="Niang G."/>
            <person name="Scheremetjew M."/>
            <person name="Finn R."/>
            <person name="Kale V."/>
            <person name="Holt S."/>
            <person name="Cochrane G."/>
            <person name="Meng A."/>
            <person name="Brown T."/>
            <person name="Cohen L."/>
        </authorList>
    </citation>
    <scope>NUCLEOTIDE SEQUENCE</scope>
    <source>
        <strain evidence="10">RCC1614</strain>
    </source>
</reference>
<feature type="transmembrane region" description="Helical" evidence="8">
    <location>
        <begin position="58"/>
        <end position="78"/>
    </location>
</feature>
<keyword evidence="6 8" id="KW-0472">Membrane</keyword>
<feature type="region of interest" description="Disordered" evidence="7">
    <location>
        <begin position="634"/>
        <end position="659"/>
    </location>
</feature>
<dbReference type="Pfam" id="PF07780">
    <property type="entry name" value="Spb1_C"/>
    <property type="match status" value="1"/>
</dbReference>
<feature type="transmembrane region" description="Helical" evidence="8">
    <location>
        <begin position="99"/>
        <end position="123"/>
    </location>
</feature>
<feature type="compositionally biased region" description="Basic and acidic residues" evidence="7">
    <location>
        <begin position="702"/>
        <end position="712"/>
    </location>
</feature>
<dbReference type="InterPro" id="IPR012920">
    <property type="entry name" value="rRNA_MeTfrase_SPB1-like_C"/>
</dbReference>
<protein>
    <recommendedName>
        <fullName evidence="9">RCK C-terminal domain-containing protein</fullName>
    </recommendedName>
</protein>
<dbReference type="GO" id="GO:0005886">
    <property type="term" value="C:plasma membrane"/>
    <property type="evidence" value="ECO:0007669"/>
    <property type="project" value="TreeGrafter"/>
</dbReference>